<reference evidence="2 3" key="1">
    <citation type="journal article" date="2016" name="Nat. Commun.">
        <title>Genomes of cryptic chimpanzee Plasmodium species reveal key evolutionary events leading to human malaria.</title>
        <authorList>
            <person name="Sundararaman S.A."/>
            <person name="Plenderleith L.J."/>
            <person name="Liu W."/>
            <person name="Loy D.E."/>
            <person name="Learn G.H."/>
            <person name="Li Y."/>
            <person name="Shaw K.S."/>
            <person name="Ayouba A."/>
            <person name="Peeters M."/>
            <person name="Speede S."/>
            <person name="Shaw G.M."/>
            <person name="Bushman F.D."/>
            <person name="Brisson D."/>
            <person name="Rayner J.C."/>
            <person name="Sharp P.M."/>
            <person name="Hahn B.H."/>
        </authorList>
    </citation>
    <scope>NUCLEOTIDE SEQUENCE [LARGE SCALE GENOMIC DNA]</scope>
    <source>
        <strain evidence="2 3">SY75</strain>
    </source>
</reference>
<proteinExistence type="predicted"/>
<name>A0A151LRR6_9APIC</name>
<dbReference type="AlphaFoldDB" id="A0A151LRR6"/>
<evidence type="ECO:0000313" key="2">
    <source>
        <dbReference type="EMBL" id="KYO01886.1"/>
    </source>
</evidence>
<dbReference type="GeneID" id="29775374"/>
<protein>
    <submittedName>
        <fullName evidence="2">Uncharacterized protein</fullName>
    </submittedName>
</protein>
<dbReference type="KEGG" id="pgab:PGSY75_0619200"/>
<feature type="compositionally biased region" description="Low complexity" evidence="1">
    <location>
        <begin position="757"/>
        <end position="773"/>
    </location>
</feature>
<dbReference type="VEuPathDB" id="PlasmoDB:PGSY75_0619200"/>
<accession>A0A151LRR6</accession>
<evidence type="ECO:0000313" key="3">
    <source>
        <dbReference type="Proteomes" id="UP000076004"/>
    </source>
</evidence>
<evidence type="ECO:0000256" key="1">
    <source>
        <dbReference type="SAM" id="MobiDB-lite"/>
    </source>
</evidence>
<sequence>MVEINEIEFIEETEYFKFQHGACFCMLDNEKKENRSVDNLQDKIFKNNFIISNVKQKGLYFFNKRVQIFSLLDFLYKIDNDNKNIQIKSLPFEENVVLIENNKSDDITFIYTDRQNIYIFDYDKDEIKLHVRVNIKINKFKHIGNFVFLILSDDKKIYFLKDKELYECLDVTEPINSIDEKNGLFLFTHADKEIITIKDENKKHTYDLSSLSKDIDIPYENCNIICAKILEHNKKETKLFIVVLYNNEGDITCVTYDINIEGYEIKRVNYSMNDFFFEEYKKDEIYIKTMYISEWKILVCLSSESCEVVVYTHNDKLSEMDKSNDMKVLCIKEGYKINTRESDTFFISLFMYSKYVDKIYRKSKLGNVPFLKNPVVFFLLQQNFKIVVEYLDQFKLEDNIDGNINSVKEDTIENDMKEVTLLPTLMNDIIENYNKEHHKDILKIFKTKKCPNEQKEIKEVKSDLKSGQDSSLSNIKLDEAKNVSTTTTTINNNNDNTKKGYNFTFSMFGIGSGNKSGTSKNVVNEKTTTKVDELQPIKKIEESVAGFQILEKDQSKRMGEIETKKTDIMEKYAQIDKVNQIEEMDNIKKYMHGMKSKMKNENDEEEDKISDILYEDKYMIINKLSGKYNKLIRNSMFLSEDILKYKNINTIKKNKIAKFNKRKEYYYSADKKKIIFVNEDDEEDKKSKKNQKSDFHSYFNPIDLDMYYHEKLSDEHCEKIIKKIERKHKFLFNDIKSMFVNVENVNASDSKNKSDNENYNNNNSNNFGNNQVNKNNKNNALDYSFELDISKDEMNKFYQELDKYFLKKKLLKVKNDFFDKLKNYDEYNKNIFQTLFYNIYMHNGLNTCELFIYFMLRNMQIPSFPSSLYILQNYFVKLIILNMKLRNIDNNSLNDLWNNNNDAIKSMLHNKSLLNKSDQNNKNKNKNKSSSIYYEGLTNFDSEYSADGFYEEDIYKKVKNEKDEDKKIEYLSKIIPLFKDELNKEEEVAIFNLVNSGVNFLNSQICSFFSQKLLPIIYYNNLNSLDKDMGVMKIFFSNFVLSDDDLENIT</sequence>
<gene>
    <name evidence="2" type="ORF">PGSY75_0619200</name>
</gene>
<dbReference type="Proteomes" id="UP000076004">
    <property type="component" value="Unassembled WGS sequence"/>
</dbReference>
<organism evidence="2 3">
    <name type="scientific">Plasmodium gaboni</name>
    <dbReference type="NCBI Taxonomy" id="647221"/>
    <lineage>
        <taxon>Eukaryota</taxon>
        <taxon>Sar</taxon>
        <taxon>Alveolata</taxon>
        <taxon>Apicomplexa</taxon>
        <taxon>Aconoidasida</taxon>
        <taxon>Haemosporida</taxon>
        <taxon>Plasmodiidae</taxon>
        <taxon>Plasmodium</taxon>
        <taxon>Plasmodium (Laverania)</taxon>
    </lineage>
</organism>
<dbReference type="RefSeq" id="XP_018642825.1">
    <property type="nucleotide sequence ID" value="XM_018784771.1"/>
</dbReference>
<dbReference type="EMBL" id="LVLB01000007">
    <property type="protein sequence ID" value="KYO01886.1"/>
    <property type="molecule type" value="Genomic_DNA"/>
</dbReference>
<dbReference type="VEuPathDB" id="PlasmoDB:PGABG01_0617800"/>
<feature type="region of interest" description="Disordered" evidence="1">
    <location>
        <begin position="748"/>
        <end position="773"/>
    </location>
</feature>
<comment type="caution">
    <text evidence="2">The sequence shown here is derived from an EMBL/GenBank/DDBJ whole genome shotgun (WGS) entry which is preliminary data.</text>
</comment>